<dbReference type="NCBIfam" id="NF006305">
    <property type="entry name" value="PRK08493.1"/>
    <property type="match status" value="1"/>
</dbReference>
<dbReference type="AlphaFoldDB" id="A0A1W1EIB7"/>
<evidence type="ECO:0000259" key="5">
    <source>
        <dbReference type="PROSITE" id="PS51085"/>
    </source>
</evidence>
<dbReference type="Gene3D" id="3.10.20.740">
    <property type="match status" value="1"/>
</dbReference>
<dbReference type="PROSITE" id="PS51085">
    <property type="entry name" value="2FE2S_FER_2"/>
    <property type="match status" value="1"/>
</dbReference>
<dbReference type="CDD" id="cd00207">
    <property type="entry name" value="fer2"/>
    <property type="match status" value="1"/>
</dbReference>
<dbReference type="EC" id="1.6.5.3" evidence="9"/>
<dbReference type="InterPro" id="IPR006963">
    <property type="entry name" value="Mopterin_OxRdtase_4Fe-4S_dom"/>
</dbReference>
<organism evidence="9">
    <name type="scientific">hydrothermal vent metagenome</name>
    <dbReference type="NCBI Taxonomy" id="652676"/>
    <lineage>
        <taxon>unclassified sequences</taxon>
        <taxon>metagenomes</taxon>
        <taxon>ecological metagenomes</taxon>
    </lineage>
</organism>
<dbReference type="SUPFAM" id="SSF54862">
    <property type="entry name" value="4Fe-4S ferredoxins"/>
    <property type="match status" value="1"/>
</dbReference>
<dbReference type="InterPro" id="IPR019574">
    <property type="entry name" value="NADH_UbQ_OxRdtase_Gsu_4Fe4S-bd"/>
</dbReference>
<dbReference type="Pfam" id="PF10588">
    <property type="entry name" value="NADH-G_4Fe-4S_3"/>
    <property type="match status" value="1"/>
</dbReference>
<dbReference type="PROSITE" id="PS51839">
    <property type="entry name" value="4FE4S_HC3"/>
    <property type="match status" value="1"/>
</dbReference>
<dbReference type="GO" id="GO:0016491">
    <property type="term" value="F:oxidoreductase activity"/>
    <property type="evidence" value="ECO:0007669"/>
    <property type="project" value="UniProtKB-KW"/>
</dbReference>
<dbReference type="InterPro" id="IPR017896">
    <property type="entry name" value="4Fe4S_Fe-S-bd"/>
</dbReference>
<proteinExistence type="predicted"/>
<dbReference type="EMBL" id="FRYL01000014">
    <property type="protein sequence ID" value="SHO80618.1"/>
    <property type="molecule type" value="Genomic_DNA"/>
</dbReference>
<dbReference type="SMART" id="SM00926">
    <property type="entry name" value="Molybdop_Fe4S4"/>
    <property type="match status" value="1"/>
</dbReference>
<dbReference type="Gene3D" id="3.30.70.20">
    <property type="match status" value="1"/>
</dbReference>
<dbReference type="InterPro" id="IPR017900">
    <property type="entry name" value="4Fe4S_Fe_S_CS"/>
</dbReference>
<evidence type="ECO:0000259" key="7">
    <source>
        <dbReference type="PROSITE" id="PS51669"/>
    </source>
</evidence>
<dbReference type="PANTHER" id="PTHR24960:SF84">
    <property type="entry name" value="HYDROGENASE SUBUNIT"/>
    <property type="match status" value="1"/>
</dbReference>
<keyword evidence="1" id="KW-0004">4Fe-4S</keyword>
<dbReference type="PROSITE" id="PS51669">
    <property type="entry name" value="4FE4S_MOW_BIS_MGD"/>
    <property type="match status" value="1"/>
</dbReference>
<dbReference type="SUPFAM" id="SSF53706">
    <property type="entry name" value="Formate dehydrogenase/DMSO reductase, domains 1-3"/>
    <property type="match status" value="1"/>
</dbReference>
<name>A0A1W1EIB7_9ZZZZ</name>
<feature type="domain" description="4Fe-4S Mo/W bis-MGD-type" evidence="7">
    <location>
        <begin position="239"/>
        <end position="298"/>
    </location>
</feature>
<evidence type="ECO:0000313" key="9">
    <source>
        <dbReference type="EMBL" id="SHO80618.1"/>
    </source>
</evidence>
<feature type="domain" description="2Fe-2S ferredoxin-type" evidence="5">
    <location>
        <begin position="2"/>
        <end position="78"/>
    </location>
</feature>
<evidence type="ECO:0000259" key="6">
    <source>
        <dbReference type="PROSITE" id="PS51379"/>
    </source>
</evidence>
<dbReference type="GO" id="GO:0051539">
    <property type="term" value="F:4 iron, 4 sulfur cluster binding"/>
    <property type="evidence" value="ECO:0007669"/>
    <property type="project" value="UniProtKB-KW"/>
</dbReference>
<sequence length="818" mass="92015">MSEITIKIDGREYKTQEGEYILNAARANDVFIPAICYLTRCSPTLACRICLVEADGKQVYACNAKVKEGMEVTVDTPNILKERRAIMEVYDVNHPLQCGVCDKSGECELQNYTLEIGVDSQSYSIPDTKRENKNWSSVLHYDAGLCIVCERCVTVCKDMIGDAAIKTGARGGEKLSKEAKDSMPKDAYAMWNKLQKSIIVPSNGTEHTNCSDCGECTAVCPVGALVSRDFVYTSNAWELERVPATCAHCSSGCQIFYEKKHTSIANPDEKIYRVTNEWNFVSLCGAGRFGYDFENRVEGKDVEAFQQTIQAFKKADTIKFNSAITNEEAFMLQLLKEKLGVKLINNDAKAFKDFLSSYSKASGRALYGSDFREVMKSDFVISVGASLRHDNPNARYAFNNVQKMNKGAGLYFHPVGDTLVPTFGKSVEVFNHKVGQEEAVLYLILDLFGDKDKLPTETKDYLASFHKIVKKTIKEKVMESVTSTVVDKESGESKEVTKKVPKMVDKEVEVDENELVSILGGSDNFAETFEKMMKKKENFSLIIGEDLYFHPKARNLSRLVAMIEDVCDMNLVMIPPRTNSLGVAMICDLDEEESGYIIGYNEHGHFRLGARGFSKLDIPALNQQEGTFVTMNKVVVPTNPALEYKGYELNDILNEFDIGLEETIDFTPKLARFDGFKDIKFDDLPNGYTNTGKENRGYILDNISVEKEIVSVVEYNDSAILEGEIAYRCNPQRQFNDFTDKSHQINEEFALYVSPSKAQMLDEEVEIEFDNNESIKLKVVVDDRIEGDIVLVPDFKSYQNIYSIFGKDRYKTVTIKKG</sequence>
<evidence type="ECO:0000256" key="2">
    <source>
        <dbReference type="ARBA" id="ARBA00022723"/>
    </source>
</evidence>
<accession>A0A1W1EIB7</accession>
<keyword evidence="9" id="KW-0560">Oxidoreductase</keyword>
<dbReference type="FunFam" id="3.10.20.740:FF:000003">
    <property type="entry name" value="Formate dehydrogenase subunit alpha"/>
    <property type="match status" value="1"/>
</dbReference>
<dbReference type="SMART" id="SM00929">
    <property type="entry name" value="NADH-G_4Fe-4S_3"/>
    <property type="match status" value="1"/>
</dbReference>
<dbReference type="Gene3D" id="2.20.25.90">
    <property type="entry name" value="ADC-like domains"/>
    <property type="match status" value="1"/>
</dbReference>
<dbReference type="Pfam" id="PF13510">
    <property type="entry name" value="Fer2_4"/>
    <property type="match status" value="1"/>
</dbReference>
<dbReference type="InterPro" id="IPR050157">
    <property type="entry name" value="PSI_iron-sulfur_center"/>
</dbReference>
<evidence type="ECO:0000256" key="4">
    <source>
        <dbReference type="ARBA" id="ARBA00023014"/>
    </source>
</evidence>
<protein>
    <submittedName>
        <fullName evidence="9">NADH-ubiquinone oxidoreductase chain G</fullName>
        <ecNumber evidence="9">1.6.5.3</ecNumber>
    </submittedName>
</protein>
<keyword evidence="2" id="KW-0479">Metal-binding</keyword>
<dbReference type="InterPro" id="IPR001041">
    <property type="entry name" value="2Fe-2S_ferredoxin-type"/>
</dbReference>
<keyword evidence="4" id="KW-0411">Iron-sulfur</keyword>
<feature type="domain" description="4Fe-4S ferredoxin-type" evidence="6">
    <location>
        <begin position="201"/>
        <end position="230"/>
    </location>
</feature>
<gene>
    <name evidence="9" type="ORF">MNB_SV-15-332</name>
</gene>
<dbReference type="PANTHER" id="PTHR24960">
    <property type="entry name" value="PHOTOSYSTEM I IRON-SULFUR CENTER-RELATED"/>
    <property type="match status" value="1"/>
</dbReference>
<feature type="domain" description="4Fe-4S His(Cys)3-ligated-type" evidence="8">
    <location>
        <begin position="78"/>
        <end position="117"/>
    </location>
</feature>
<evidence type="ECO:0000256" key="1">
    <source>
        <dbReference type="ARBA" id="ARBA00022485"/>
    </source>
</evidence>
<dbReference type="SUPFAM" id="SSF54292">
    <property type="entry name" value="2Fe-2S ferredoxin-like"/>
    <property type="match status" value="1"/>
</dbReference>
<evidence type="ECO:0000256" key="3">
    <source>
        <dbReference type="ARBA" id="ARBA00023004"/>
    </source>
</evidence>
<reference evidence="9" key="1">
    <citation type="submission" date="2016-10" db="EMBL/GenBank/DDBJ databases">
        <authorList>
            <person name="de Groot N.N."/>
        </authorList>
    </citation>
    <scope>NUCLEOTIDE SEQUENCE</scope>
</reference>
<keyword evidence="9" id="KW-0830">Ubiquinone</keyword>
<dbReference type="GO" id="GO:0046872">
    <property type="term" value="F:metal ion binding"/>
    <property type="evidence" value="ECO:0007669"/>
    <property type="project" value="UniProtKB-KW"/>
</dbReference>
<keyword evidence="3" id="KW-0408">Iron</keyword>
<evidence type="ECO:0000259" key="8">
    <source>
        <dbReference type="PROSITE" id="PS51839"/>
    </source>
</evidence>
<dbReference type="PROSITE" id="PS00198">
    <property type="entry name" value="4FE4S_FER_1"/>
    <property type="match status" value="1"/>
</dbReference>
<dbReference type="InterPro" id="IPR036010">
    <property type="entry name" value="2Fe-2S_ferredoxin-like_sf"/>
</dbReference>
<dbReference type="PROSITE" id="PS51379">
    <property type="entry name" value="4FE4S_FER_2"/>
    <property type="match status" value="1"/>
</dbReference>